<protein>
    <submittedName>
        <fullName evidence="2">DUF1801 domain-containing protein</fullName>
    </submittedName>
</protein>
<dbReference type="Pfam" id="PF08818">
    <property type="entry name" value="DUF1801"/>
    <property type="match status" value="1"/>
</dbReference>
<dbReference type="Proteomes" id="UP000186230">
    <property type="component" value="Chromosome"/>
</dbReference>
<organism evidence="2 3">
    <name type="scientific">Christiangramia flava JLT2011</name>
    <dbReference type="NCBI Taxonomy" id="1229726"/>
    <lineage>
        <taxon>Bacteria</taxon>
        <taxon>Pseudomonadati</taxon>
        <taxon>Bacteroidota</taxon>
        <taxon>Flavobacteriia</taxon>
        <taxon>Flavobacteriales</taxon>
        <taxon>Flavobacteriaceae</taxon>
        <taxon>Christiangramia</taxon>
    </lineage>
</organism>
<gene>
    <name evidence="2" type="ORF">GRFL_1105</name>
</gene>
<proteinExistence type="predicted"/>
<evidence type="ECO:0000256" key="1">
    <source>
        <dbReference type="SAM" id="MobiDB-lite"/>
    </source>
</evidence>
<sequence>MMQNYLQKDRKWKAEIGQLRELAMAAGLSEELKWGKPCYTSEGKNIVIIQPFKDSVALMFFKGVLLKDPNGLLEEQGPNSRSAKRLSFRNPEEIEEKRIAIQEFLKEAVDIENRGVQLPENQEEQRLPPELETIFEQDEPLRSAFQKLTPGRRRMYLIHFNEAQQEATRSRRIEKSRPKIIAGKGLNER</sequence>
<dbReference type="PIRSF" id="PIRSF021308">
    <property type="entry name" value="UCP021308"/>
    <property type="match status" value="1"/>
</dbReference>
<dbReference type="KEGG" id="gfl:GRFL_1105"/>
<accession>A0A1L7I2J4</accession>
<evidence type="ECO:0000313" key="3">
    <source>
        <dbReference type="Proteomes" id="UP000186230"/>
    </source>
</evidence>
<reference evidence="2 3" key="1">
    <citation type="submission" date="2016-07" db="EMBL/GenBank/DDBJ databases">
        <title>Multi-omics approach to identify versatile polysaccharide utilization systems of a marine flavobacterium Gramella flava.</title>
        <authorList>
            <person name="Tang K."/>
        </authorList>
    </citation>
    <scope>NUCLEOTIDE SEQUENCE [LARGE SCALE GENOMIC DNA]</scope>
    <source>
        <strain evidence="2 3">JLT2011</strain>
    </source>
</reference>
<feature type="compositionally biased region" description="Basic and acidic residues" evidence="1">
    <location>
        <begin position="168"/>
        <end position="177"/>
    </location>
</feature>
<dbReference type="Pfam" id="PF13376">
    <property type="entry name" value="OmdA"/>
    <property type="match status" value="1"/>
</dbReference>
<dbReference type="AlphaFoldDB" id="A0A1L7I2J4"/>
<dbReference type="Gene3D" id="3.90.1150.200">
    <property type="match status" value="1"/>
</dbReference>
<dbReference type="SUPFAM" id="SSF159888">
    <property type="entry name" value="YdhG-like"/>
    <property type="match status" value="1"/>
</dbReference>
<dbReference type="STRING" id="1229726.GRFL_1105"/>
<dbReference type="InterPro" id="IPR016786">
    <property type="entry name" value="YdeI_bac"/>
</dbReference>
<dbReference type="InterPro" id="IPR014922">
    <property type="entry name" value="YdhG-like"/>
</dbReference>
<feature type="region of interest" description="Disordered" evidence="1">
    <location>
        <begin position="168"/>
        <end position="189"/>
    </location>
</feature>
<name>A0A1L7I2J4_9FLAO</name>
<dbReference type="RefSeq" id="WP_158091600.1">
    <property type="nucleotide sequence ID" value="NZ_AMRU01000002.1"/>
</dbReference>
<dbReference type="EMBL" id="CP016359">
    <property type="protein sequence ID" value="APU67829.1"/>
    <property type="molecule type" value="Genomic_DNA"/>
</dbReference>
<keyword evidence="3" id="KW-1185">Reference proteome</keyword>
<evidence type="ECO:0000313" key="2">
    <source>
        <dbReference type="EMBL" id="APU67829.1"/>
    </source>
</evidence>